<comment type="caution">
    <text evidence="1">The sequence shown here is derived from an EMBL/GenBank/DDBJ whole genome shotgun (WGS) entry which is preliminary data.</text>
</comment>
<evidence type="ECO:0000313" key="1">
    <source>
        <dbReference type="EMBL" id="OQP40189.1"/>
    </source>
</evidence>
<evidence type="ECO:0000313" key="2">
    <source>
        <dbReference type="Proteomes" id="UP000192277"/>
    </source>
</evidence>
<name>A0ABX3NNR7_9BACT</name>
<sequence>MYVNDRFLYVNDKNDIYECRLTAIFSPVGQLHILPKYSYRKTYRKIFYLKKLRKRLLKRAANHCWLVVRQNGSSTRKWERD</sequence>
<protein>
    <submittedName>
        <fullName evidence="1">Uncharacterized protein</fullName>
    </submittedName>
</protein>
<keyword evidence="2" id="KW-1185">Reference proteome</keyword>
<proteinExistence type="predicted"/>
<dbReference type="EMBL" id="LWBO01000077">
    <property type="protein sequence ID" value="OQP40189.1"/>
    <property type="molecule type" value="Genomic_DNA"/>
</dbReference>
<reference evidence="1 2" key="1">
    <citation type="submission" date="2016-04" db="EMBL/GenBank/DDBJ databases">
        <authorList>
            <person name="Chen L."/>
            <person name="Zhuang W."/>
            <person name="Wang G."/>
        </authorList>
    </citation>
    <scope>NUCLEOTIDE SEQUENCE [LARGE SCALE GENOMIC DNA]</scope>
    <source>
        <strain evidence="2">GR20</strain>
    </source>
</reference>
<dbReference type="Proteomes" id="UP000192277">
    <property type="component" value="Unassembled WGS sequence"/>
</dbReference>
<gene>
    <name evidence="1" type="ORF">A4D02_14765</name>
</gene>
<accession>A0ABX3NNR7</accession>
<organism evidence="1 2">
    <name type="scientific">Niastella koreensis</name>
    <dbReference type="NCBI Taxonomy" id="354356"/>
    <lineage>
        <taxon>Bacteria</taxon>
        <taxon>Pseudomonadati</taxon>
        <taxon>Bacteroidota</taxon>
        <taxon>Chitinophagia</taxon>
        <taxon>Chitinophagales</taxon>
        <taxon>Chitinophagaceae</taxon>
        <taxon>Niastella</taxon>
    </lineage>
</organism>